<sequence>MSNFLDLEEFVEVWAWQMFEAVKGKDEAKIPKDHIRLEINWKKVKFQHGEPEYSDKVIPAEPKGQVIFSTSFINDTEQEHEYSFKTERSTKSTCEIEMFRGVTMGASLELSVKTPCEVFEMNAGFSREVEVSKSEGQTIEKELIWAVDSNIKLPSMSKTQANLVINQQEFDGKFKVKSKFWGRVIVSFHNKKDNNNFMRSIEGEMKEIFRGKDGFTVTNKVVSYVSEGRCHFRYGIDQQVHLKQFPLNNNTLKN</sequence>
<dbReference type="EMBL" id="VXIV02002587">
    <property type="protein sequence ID" value="KAF6024329.1"/>
    <property type="molecule type" value="Genomic_DNA"/>
</dbReference>
<protein>
    <submittedName>
        <fullName evidence="1">Uncharacterized protein</fullName>
    </submittedName>
</protein>
<dbReference type="Proteomes" id="UP000593567">
    <property type="component" value="Unassembled WGS sequence"/>
</dbReference>
<dbReference type="AlphaFoldDB" id="A0A7J7JDG8"/>
<dbReference type="InterPro" id="IPR004991">
    <property type="entry name" value="Aerolysin-like"/>
</dbReference>
<keyword evidence="2" id="KW-1185">Reference proteome</keyword>
<dbReference type="SUPFAM" id="SSF56973">
    <property type="entry name" value="Aerolisin/ETX pore-forming domain"/>
    <property type="match status" value="1"/>
</dbReference>
<accession>A0A7J7JDG8</accession>
<gene>
    <name evidence="1" type="ORF">EB796_017330</name>
</gene>
<organism evidence="1 2">
    <name type="scientific">Bugula neritina</name>
    <name type="common">Brown bryozoan</name>
    <name type="synonym">Sertularia neritina</name>
    <dbReference type="NCBI Taxonomy" id="10212"/>
    <lineage>
        <taxon>Eukaryota</taxon>
        <taxon>Metazoa</taxon>
        <taxon>Spiralia</taxon>
        <taxon>Lophotrochozoa</taxon>
        <taxon>Bryozoa</taxon>
        <taxon>Gymnolaemata</taxon>
        <taxon>Cheilostomatida</taxon>
        <taxon>Flustrina</taxon>
        <taxon>Buguloidea</taxon>
        <taxon>Bugulidae</taxon>
        <taxon>Bugula</taxon>
    </lineage>
</organism>
<proteinExistence type="predicted"/>
<dbReference type="Gene3D" id="2.170.15.10">
    <property type="entry name" value="Proaerolysin, chain A, domain 3"/>
    <property type="match status" value="1"/>
</dbReference>
<name>A0A7J7JDG8_BUGNE</name>
<reference evidence="1" key="1">
    <citation type="submission" date="2020-06" db="EMBL/GenBank/DDBJ databases">
        <title>Draft genome of Bugula neritina, a colonial animal packing powerful symbionts and potential medicines.</title>
        <authorList>
            <person name="Rayko M."/>
        </authorList>
    </citation>
    <scope>NUCLEOTIDE SEQUENCE [LARGE SCALE GENOMIC DNA]</scope>
    <source>
        <strain evidence="1">Kwan_BN1</strain>
    </source>
</reference>
<evidence type="ECO:0000313" key="1">
    <source>
        <dbReference type="EMBL" id="KAF6024329.1"/>
    </source>
</evidence>
<dbReference type="Pfam" id="PF03318">
    <property type="entry name" value="ETX_MTX2"/>
    <property type="match status" value="1"/>
</dbReference>
<comment type="caution">
    <text evidence="1">The sequence shown here is derived from an EMBL/GenBank/DDBJ whole genome shotgun (WGS) entry which is preliminary data.</text>
</comment>
<dbReference type="OrthoDB" id="9977517at2759"/>
<dbReference type="PANTHER" id="PTHR39369">
    <property type="entry name" value="LIN-24 (TWENTY-FOUR) LIKE"/>
    <property type="match status" value="1"/>
</dbReference>
<evidence type="ECO:0000313" key="2">
    <source>
        <dbReference type="Proteomes" id="UP000593567"/>
    </source>
</evidence>
<dbReference type="CDD" id="cd20237">
    <property type="entry name" value="PFM_LIN24-like"/>
    <property type="match status" value="1"/>
</dbReference>
<dbReference type="PANTHER" id="PTHR39369:SF6">
    <property type="entry name" value="LIN-24 (TWENTY-FOUR) LIKE"/>
    <property type="match status" value="1"/>
</dbReference>